<organism evidence="1 2">
    <name type="scientific">Pontibacillus yanchengensis</name>
    <dbReference type="NCBI Taxonomy" id="462910"/>
    <lineage>
        <taxon>Bacteria</taxon>
        <taxon>Bacillati</taxon>
        <taxon>Bacillota</taxon>
        <taxon>Bacilli</taxon>
        <taxon>Bacillales</taxon>
        <taxon>Bacillaceae</taxon>
        <taxon>Pontibacillus</taxon>
    </lineage>
</organism>
<comment type="caution">
    <text evidence="1">The sequence shown here is derived from an EMBL/GenBank/DDBJ whole genome shotgun (WGS) entry which is preliminary data.</text>
</comment>
<sequence>MLSKIEINNLKCFASSEIDLSNFNLLVGMNSAGKSTLIQSILLAIQNVTNEGRNPLNGHLISLGEFSEVRNFVRNAKNFSISIESTDNERLDLFFEEDYNGLNLNLDKENAEALYNFFDEKNKRIRYLSSKRIGSQDLYSKNYENQNDIGVFGEYAIDYFDNNKSVPIEDEFITDKNIGSTLEQQLNYWLKYIINGELSTQDIEGTDLVRAKFSYVNNRAVRPKNIGSGLSYVISIIISTLSSKKGDLNIIENPEIHLHPRAQSRLTEFLTFIADKGVQFIIETHSDHVFNGMRKAINKHVISDNNVSTHFFEINEETLCSSPVEIVFDRHGKVKNHQIGLFDQFDDDLDELLGL</sequence>
<dbReference type="EMBL" id="WMEU01000003">
    <property type="protein sequence ID" value="MYL54190.1"/>
    <property type="molecule type" value="Genomic_DNA"/>
</dbReference>
<reference evidence="1" key="1">
    <citation type="submission" date="2019-11" db="EMBL/GenBank/DDBJ databases">
        <title>Genome sequences of 17 halophilic strains isolated from different environments.</title>
        <authorList>
            <person name="Furrow R.E."/>
        </authorList>
    </citation>
    <scope>NUCLEOTIDE SEQUENCE</scope>
    <source>
        <strain evidence="1">22510_22_Filter</strain>
    </source>
</reference>
<gene>
    <name evidence="1" type="ORF">GLW08_12665</name>
</gene>
<evidence type="ECO:0000313" key="1">
    <source>
        <dbReference type="EMBL" id="MYL54190.1"/>
    </source>
</evidence>
<evidence type="ECO:0000313" key="2">
    <source>
        <dbReference type="Proteomes" id="UP000466692"/>
    </source>
</evidence>
<proteinExistence type="predicted"/>
<accession>A0ACC7VJ91</accession>
<protein>
    <submittedName>
        <fullName evidence="1">DUF3696 domain-containing protein</fullName>
    </submittedName>
</protein>
<dbReference type="Proteomes" id="UP000466692">
    <property type="component" value="Unassembled WGS sequence"/>
</dbReference>
<keyword evidence="2" id="KW-1185">Reference proteome</keyword>
<name>A0ACC7VJ91_9BACI</name>